<name>A0ABY7HBY4_9BACT</name>
<dbReference type="Proteomes" id="UP001164459">
    <property type="component" value="Chromosome"/>
</dbReference>
<reference evidence="3" key="1">
    <citation type="submission" date="2022-11" db="EMBL/GenBank/DDBJ databases">
        <title>Minimal conservation of predation-associated metabolite biosynthetic gene clusters underscores biosynthetic potential of Myxococcota including descriptions for ten novel species: Archangium lansinium sp. nov., Myxococcus landrumus sp. nov., Nannocystis bai.</title>
        <authorList>
            <person name="Ahearne A."/>
            <person name="Stevens C."/>
            <person name="Dowd S."/>
        </authorList>
    </citation>
    <scope>NUCLEOTIDE SEQUENCE</scope>
    <source>
        <strain evidence="3">Fl3</strain>
    </source>
</reference>
<evidence type="ECO:0008006" key="5">
    <source>
        <dbReference type="Google" id="ProtNLM"/>
    </source>
</evidence>
<proteinExistence type="predicted"/>
<evidence type="ECO:0000313" key="3">
    <source>
        <dbReference type="EMBL" id="WAS96544.1"/>
    </source>
</evidence>
<evidence type="ECO:0000256" key="2">
    <source>
        <dbReference type="SAM" id="SignalP"/>
    </source>
</evidence>
<keyword evidence="2" id="KW-0732">Signal</keyword>
<evidence type="ECO:0000256" key="1">
    <source>
        <dbReference type="SAM" id="MobiDB-lite"/>
    </source>
</evidence>
<accession>A0ABY7HBY4</accession>
<feature type="compositionally biased region" description="Pro residues" evidence="1">
    <location>
        <begin position="21"/>
        <end position="35"/>
    </location>
</feature>
<feature type="chain" id="PRO_5045819006" description="Lipoprotein" evidence="2">
    <location>
        <begin position="24"/>
        <end position="140"/>
    </location>
</feature>
<evidence type="ECO:0000313" key="4">
    <source>
        <dbReference type="Proteomes" id="UP001164459"/>
    </source>
</evidence>
<feature type="signal peptide" evidence="2">
    <location>
        <begin position="1"/>
        <end position="23"/>
    </location>
</feature>
<organism evidence="3 4">
    <name type="scientific">Nannocystis punicea</name>
    <dbReference type="NCBI Taxonomy" id="2995304"/>
    <lineage>
        <taxon>Bacteria</taxon>
        <taxon>Pseudomonadati</taxon>
        <taxon>Myxococcota</taxon>
        <taxon>Polyangia</taxon>
        <taxon>Nannocystales</taxon>
        <taxon>Nannocystaceae</taxon>
        <taxon>Nannocystis</taxon>
    </lineage>
</organism>
<dbReference type="EMBL" id="CP114040">
    <property type="protein sequence ID" value="WAS96544.1"/>
    <property type="molecule type" value="Genomic_DNA"/>
</dbReference>
<dbReference type="RefSeq" id="WP_269038906.1">
    <property type="nucleotide sequence ID" value="NZ_CP114040.1"/>
</dbReference>
<sequence length="140" mass="14390">MRSATPALIACLAAACSANPPSAPTAPAPAAPAPVAPIDTRANAPGSRDVSGGYDESSQCLPRGDVVELKGELVVEPFGKGADGARLVTADGERWILTYGARDVHRELAGKQVTARGRVCDKQDEAIVGPHFDATTLTVD</sequence>
<keyword evidence="4" id="KW-1185">Reference proteome</keyword>
<gene>
    <name evidence="3" type="ORF">O0S08_10335</name>
</gene>
<dbReference type="PROSITE" id="PS51257">
    <property type="entry name" value="PROKAR_LIPOPROTEIN"/>
    <property type="match status" value="1"/>
</dbReference>
<feature type="region of interest" description="Disordered" evidence="1">
    <location>
        <begin position="21"/>
        <end position="58"/>
    </location>
</feature>
<protein>
    <recommendedName>
        <fullName evidence="5">Lipoprotein</fullName>
    </recommendedName>
</protein>